<evidence type="ECO:0000313" key="4">
    <source>
        <dbReference type="Proteomes" id="UP000645828"/>
    </source>
</evidence>
<feature type="region of interest" description="Disordered" evidence="2">
    <location>
        <begin position="1"/>
        <end position="52"/>
    </location>
</feature>
<keyword evidence="4" id="KW-1185">Reference proteome</keyword>
<sequence>MSGVEEGSKKAHPKQPKKQAKEMDKEDKSFQQKQKEEQKTLDELKAKTFGKK</sequence>
<dbReference type="Pfam" id="PF09072">
    <property type="entry name" value="TMA7"/>
    <property type="match status" value="1"/>
</dbReference>
<name>A0A811YEK2_NYCPR</name>
<gene>
    <name evidence="3" type="ORF">NYPRO_LOCUS6612</name>
</gene>
<dbReference type="InterPro" id="IPR015157">
    <property type="entry name" value="TMA7"/>
</dbReference>
<feature type="compositionally biased region" description="Basic and acidic residues" evidence="2">
    <location>
        <begin position="19"/>
        <end position="46"/>
    </location>
</feature>
<protein>
    <submittedName>
        <fullName evidence="3">(raccoon dog) hypothetical protein</fullName>
    </submittedName>
</protein>
<comment type="caution">
    <text evidence="3">The sequence shown here is derived from an EMBL/GenBank/DDBJ whole genome shotgun (WGS) entry which is preliminary data.</text>
</comment>
<dbReference type="EMBL" id="CAJHUB010000672">
    <property type="protein sequence ID" value="CAD7673817.1"/>
    <property type="molecule type" value="Genomic_DNA"/>
</dbReference>
<reference evidence="3" key="1">
    <citation type="submission" date="2020-12" db="EMBL/GenBank/DDBJ databases">
        <authorList>
            <consortium name="Molecular Ecology Group"/>
        </authorList>
    </citation>
    <scope>NUCLEOTIDE SEQUENCE</scope>
    <source>
        <strain evidence="3">TBG_1078</strain>
    </source>
</reference>
<comment type="similarity">
    <text evidence="1">Belongs to the TMA7 family.</text>
</comment>
<dbReference type="Proteomes" id="UP000645828">
    <property type="component" value="Unassembled WGS sequence"/>
</dbReference>
<evidence type="ECO:0000256" key="1">
    <source>
        <dbReference type="ARBA" id="ARBA00006631"/>
    </source>
</evidence>
<dbReference type="AlphaFoldDB" id="A0A811YEK2"/>
<organism evidence="3 4">
    <name type="scientific">Nyctereutes procyonoides</name>
    <name type="common">Raccoon dog</name>
    <name type="synonym">Canis procyonoides</name>
    <dbReference type="NCBI Taxonomy" id="34880"/>
    <lineage>
        <taxon>Eukaryota</taxon>
        <taxon>Metazoa</taxon>
        <taxon>Chordata</taxon>
        <taxon>Craniata</taxon>
        <taxon>Vertebrata</taxon>
        <taxon>Euteleostomi</taxon>
        <taxon>Mammalia</taxon>
        <taxon>Eutheria</taxon>
        <taxon>Laurasiatheria</taxon>
        <taxon>Carnivora</taxon>
        <taxon>Caniformia</taxon>
        <taxon>Canidae</taxon>
        <taxon>Nyctereutes</taxon>
    </lineage>
</organism>
<accession>A0A811YEK2</accession>
<proteinExistence type="inferred from homology"/>
<evidence type="ECO:0000256" key="2">
    <source>
        <dbReference type="SAM" id="MobiDB-lite"/>
    </source>
</evidence>
<dbReference type="PANTHER" id="PTHR28632">
    <property type="entry name" value="TRANSLATION MACHINERY-ASSOCIATED PROTEIN 7"/>
    <property type="match status" value="1"/>
</dbReference>
<evidence type="ECO:0000313" key="3">
    <source>
        <dbReference type="EMBL" id="CAD7673817.1"/>
    </source>
</evidence>